<dbReference type="OrthoDB" id="556502at2"/>
<evidence type="ECO:0008006" key="3">
    <source>
        <dbReference type="Google" id="ProtNLM"/>
    </source>
</evidence>
<keyword evidence="2" id="KW-1185">Reference proteome</keyword>
<proteinExistence type="predicted"/>
<evidence type="ECO:0000313" key="2">
    <source>
        <dbReference type="Proteomes" id="UP000243793"/>
    </source>
</evidence>
<reference evidence="2" key="1">
    <citation type="submission" date="2017-05" db="EMBL/GenBank/DDBJ databases">
        <authorList>
            <person name="Sung H."/>
        </authorList>
    </citation>
    <scope>NUCLEOTIDE SEQUENCE [LARGE SCALE GENOMIC DNA]</scope>
    <source>
        <strain evidence="2">AMac2203</strain>
    </source>
</reference>
<dbReference type="Proteomes" id="UP000243793">
    <property type="component" value="Chromosome"/>
</dbReference>
<gene>
    <name evidence="1" type="ORF">CBP12_01615</name>
</gene>
<dbReference type="KEGG" id="ocm:CBP12_01615"/>
<dbReference type="RefSeq" id="WP_086962332.1">
    <property type="nucleotide sequence ID" value="NZ_CP021376.1"/>
</dbReference>
<evidence type="ECO:0000313" key="1">
    <source>
        <dbReference type="EMBL" id="ART79005.1"/>
    </source>
</evidence>
<name>A0A1Y0CVV0_9GAMM</name>
<dbReference type="InterPro" id="IPR029058">
    <property type="entry name" value="AB_hydrolase_fold"/>
</dbReference>
<organism evidence="1 2">
    <name type="scientific">Oceanisphaera avium</name>
    <dbReference type="NCBI Taxonomy" id="1903694"/>
    <lineage>
        <taxon>Bacteria</taxon>
        <taxon>Pseudomonadati</taxon>
        <taxon>Pseudomonadota</taxon>
        <taxon>Gammaproteobacteria</taxon>
        <taxon>Aeromonadales</taxon>
        <taxon>Aeromonadaceae</taxon>
        <taxon>Oceanisphaera</taxon>
    </lineage>
</organism>
<dbReference type="AlphaFoldDB" id="A0A1Y0CVV0"/>
<protein>
    <recommendedName>
        <fullName evidence="3">DUF676 domain-containing protein</fullName>
    </recommendedName>
</protein>
<dbReference type="Gene3D" id="3.40.50.1820">
    <property type="entry name" value="alpha/beta hydrolase"/>
    <property type="match status" value="1"/>
</dbReference>
<dbReference type="SUPFAM" id="SSF53474">
    <property type="entry name" value="alpha/beta-Hydrolases"/>
    <property type="match status" value="1"/>
</dbReference>
<sequence length="113" mass="13018">MFRYYEQASRLLGSGERVTIEQFALDLRRFILQVREATCGQDKARQAAFKVHLVAHSMGGLIARCYLQNICRYGAPTAHENAELELSYKGDNPHYVEKLFTYGTPIMAWISWE</sequence>
<dbReference type="EMBL" id="CP021376">
    <property type="protein sequence ID" value="ART79005.1"/>
    <property type="molecule type" value="Genomic_DNA"/>
</dbReference>
<accession>A0A1Y0CVV0</accession>